<dbReference type="InterPro" id="IPR012677">
    <property type="entry name" value="Nucleotide-bd_a/b_plait_sf"/>
</dbReference>
<evidence type="ECO:0000313" key="9">
    <source>
        <dbReference type="EMBL" id="CAD9610931.1"/>
    </source>
</evidence>
<protein>
    <recommendedName>
        <fullName evidence="8">RRM domain-containing protein</fullName>
    </recommendedName>
</protein>
<keyword evidence="5" id="KW-0508">mRNA splicing</keyword>
<feature type="compositionally biased region" description="Low complexity" evidence="7">
    <location>
        <begin position="329"/>
        <end position="344"/>
    </location>
</feature>
<feature type="region of interest" description="Disordered" evidence="7">
    <location>
        <begin position="27"/>
        <end position="57"/>
    </location>
</feature>
<dbReference type="InterPro" id="IPR035979">
    <property type="entry name" value="RBD_domain_sf"/>
</dbReference>
<evidence type="ECO:0000259" key="8">
    <source>
        <dbReference type="PROSITE" id="PS50102"/>
    </source>
</evidence>
<feature type="domain" description="RRM" evidence="8">
    <location>
        <begin position="198"/>
        <end position="263"/>
    </location>
</feature>
<dbReference type="SMART" id="SM00360">
    <property type="entry name" value="RRM"/>
    <property type="match status" value="3"/>
</dbReference>
<dbReference type="AlphaFoldDB" id="A0A7S2PQ13"/>
<dbReference type="GO" id="GO:0000398">
    <property type="term" value="P:mRNA splicing, via spliceosome"/>
    <property type="evidence" value="ECO:0007669"/>
    <property type="project" value="UniProtKB-ARBA"/>
</dbReference>
<dbReference type="Pfam" id="PF00076">
    <property type="entry name" value="RRM_1"/>
    <property type="match status" value="2"/>
</dbReference>
<gene>
    <name evidence="9" type="ORF">BRAN1462_LOCUS41211</name>
</gene>
<feature type="compositionally biased region" description="Basic residues" evidence="7">
    <location>
        <begin position="45"/>
        <end position="57"/>
    </location>
</feature>
<keyword evidence="4 6" id="KW-0694">RNA-binding</keyword>
<dbReference type="CDD" id="cd00590">
    <property type="entry name" value="RRM_SF"/>
    <property type="match status" value="1"/>
</dbReference>
<dbReference type="Gene3D" id="3.30.70.330">
    <property type="match status" value="3"/>
</dbReference>
<evidence type="ECO:0000256" key="4">
    <source>
        <dbReference type="ARBA" id="ARBA00022884"/>
    </source>
</evidence>
<dbReference type="PANTHER" id="PTHR48036">
    <property type="entry name" value="SPLICING FACTOR (PAD-1), PUTATIVE (AFU_ORTHOLOGUE AFUA_1G15810)-RELATED"/>
    <property type="match status" value="1"/>
</dbReference>
<evidence type="ECO:0000256" key="6">
    <source>
        <dbReference type="PROSITE-ProRule" id="PRU00176"/>
    </source>
</evidence>
<feature type="region of interest" description="Disordered" evidence="7">
    <location>
        <begin position="327"/>
        <end position="357"/>
    </location>
</feature>
<dbReference type="EMBL" id="HBGW01064609">
    <property type="protein sequence ID" value="CAD9610931.1"/>
    <property type="molecule type" value="Transcribed_RNA"/>
</dbReference>
<evidence type="ECO:0000256" key="2">
    <source>
        <dbReference type="ARBA" id="ARBA00022664"/>
    </source>
</evidence>
<dbReference type="InterPro" id="IPR006509">
    <property type="entry name" value="RBM39_SF"/>
</dbReference>
<proteinExistence type="inferred from homology"/>
<evidence type="ECO:0000256" key="5">
    <source>
        <dbReference type="ARBA" id="ARBA00023187"/>
    </source>
</evidence>
<dbReference type="SUPFAM" id="SSF54928">
    <property type="entry name" value="RNA-binding domain, RBD"/>
    <property type="match status" value="2"/>
</dbReference>
<evidence type="ECO:0000256" key="3">
    <source>
        <dbReference type="ARBA" id="ARBA00022737"/>
    </source>
</evidence>
<dbReference type="PROSITE" id="PS50102">
    <property type="entry name" value="RRM"/>
    <property type="match status" value="2"/>
</dbReference>
<dbReference type="FunFam" id="3.30.70.330:FF:000105">
    <property type="entry name" value="HIV Tat-specific factor 1 homolog"/>
    <property type="match status" value="1"/>
</dbReference>
<sequence length="463" mass="50565">MTGASVDFSEISFFELDRLFAASARALRRKSRRQRRQEQKDGKPRSKSRSRTPPTRKYHKILRLANIGGFTGSVERVEKTVVVTNVHHAADEKVLFQHFSKCGTVSDVKIVRSRLGNATGTVIVELAEDEAVTRACAMPAPHNELLGQALLVKRADAQLVRSNPQPKRMMTRQQFTHQVLTGLKAGTGGEAAAGPNMRKLHIKNLRPVVTEEDMRGIFKPFGEFAKFEMGVQECWITFHSQGDAQDAMTSMQGFQLVGQELQIASLSVTPPPAPTMTPPPMERLNLALDSDFGATGGGANPMANRIEVMKKLLSSHSQQGVPTVVGLQAPSSSGAAAAPATDPSLVSMPPAPKPGTSASRTLLLQNMFTPSAVDIKKDPRFYEEMREDTHDECTKFGKVLHITVDPRGSAGLIYVLYETPQERTAAELALNGRWFEGKKIAALGIDDSIWETLAAQATAPQMR</sequence>
<evidence type="ECO:0000256" key="1">
    <source>
        <dbReference type="ARBA" id="ARBA00007747"/>
    </source>
</evidence>
<dbReference type="GO" id="GO:0003723">
    <property type="term" value="F:RNA binding"/>
    <property type="evidence" value="ECO:0007669"/>
    <property type="project" value="UniProtKB-UniRule"/>
</dbReference>
<name>A0A7S2PQ13_9DINO</name>
<keyword evidence="2" id="KW-0507">mRNA processing</keyword>
<dbReference type="GO" id="GO:0005684">
    <property type="term" value="C:U2-type spliceosomal complex"/>
    <property type="evidence" value="ECO:0007669"/>
    <property type="project" value="UniProtKB-ARBA"/>
</dbReference>
<keyword evidence="3" id="KW-0677">Repeat</keyword>
<dbReference type="CDD" id="cd12285">
    <property type="entry name" value="RRM3_RBM39_like"/>
    <property type="match status" value="1"/>
</dbReference>
<dbReference type="InterPro" id="IPR000504">
    <property type="entry name" value="RRM_dom"/>
</dbReference>
<accession>A0A7S2PQ13</accession>
<evidence type="ECO:0000256" key="7">
    <source>
        <dbReference type="SAM" id="MobiDB-lite"/>
    </source>
</evidence>
<feature type="domain" description="RRM" evidence="8">
    <location>
        <begin position="79"/>
        <end position="157"/>
    </location>
</feature>
<organism evidence="9">
    <name type="scientific">Zooxanthella nutricula</name>
    <dbReference type="NCBI Taxonomy" id="1333877"/>
    <lineage>
        <taxon>Eukaryota</taxon>
        <taxon>Sar</taxon>
        <taxon>Alveolata</taxon>
        <taxon>Dinophyceae</taxon>
        <taxon>Peridiniales</taxon>
        <taxon>Peridiniales incertae sedis</taxon>
        <taxon>Zooxanthella</taxon>
    </lineage>
</organism>
<reference evidence="9" key="1">
    <citation type="submission" date="2021-01" db="EMBL/GenBank/DDBJ databases">
        <authorList>
            <person name="Corre E."/>
            <person name="Pelletier E."/>
            <person name="Niang G."/>
            <person name="Scheremetjew M."/>
            <person name="Finn R."/>
            <person name="Kale V."/>
            <person name="Holt S."/>
            <person name="Cochrane G."/>
            <person name="Meng A."/>
            <person name="Brown T."/>
            <person name="Cohen L."/>
        </authorList>
    </citation>
    <scope>NUCLEOTIDE SEQUENCE</scope>
    <source>
        <strain evidence="9">RCC3387</strain>
    </source>
</reference>
<comment type="similarity">
    <text evidence="1">Belongs to the HTATSF1 family.</text>
</comment>